<keyword evidence="3" id="KW-0812">Transmembrane</keyword>
<dbReference type="Pfam" id="PF03816">
    <property type="entry name" value="LytR_cpsA_psr"/>
    <property type="match status" value="1"/>
</dbReference>
<protein>
    <submittedName>
        <fullName evidence="5">LCP family protein</fullName>
    </submittedName>
</protein>
<organism evidence="5 6">
    <name type="scientific">Candidatus Limosilactobacillus merdigallinarum</name>
    <dbReference type="NCBI Taxonomy" id="2838652"/>
    <lineage>
        <taxon>Bacteria</taxon>
        <taxon>Bacillati</taxon>
        <taxon>Bacillota</taxon>
        <taxon>Bacilli</taxon>
        <taxon>Lactobacillales</taxon>
        <taxon>Lactobacillaceae</taxon>
        <taxon>Limosilactobacillus</taxon>
    </lineage>
</organism>
<dbReference type="InterPro" id="IPR050922">
    <property type="entry name" value="LytR/CpsA/Psr_CW_biosynth"/>
</dbReference>
<evidence type="ECO:0000313" key="5">
    <source>
        <dbReference type="EMBL" id="HIX36024.1"/>
    </source>
</evidence>
<dbReference type="PANTHER" id="PTHR33392">
    <property type="entry name" value="POLYISOPRENYL-TEICHOIC ACID--PEPTIDOGLYCAN TEICHOIC ACID TRANSFERASE TAGU"/>
    <property type="match status" value="1"/>
</dbReference>
<dbReference type="PANTHER" id="PTHR33392:SF6">
    <property type="entry name" value="POLYISOPRENYL-TEICHOIC ACID--PEPTIDOGLYCAN TEICHOIC ACID TRANSFERASE TAGU"/>
    <property type="match status" value="1"/>
</dbReference>
<evidence type="ECO:0000259" key="4">
    <source>
        <dbReference type="Pfam" id="PF03816"/>
    </source>
</evidence>
<dbReference type="EMBL" id="DXFH01000027">
    <property type="protein sequence ID" value="HIX36024.1"/>
    <property type="molecule type" value="Genomic_DNA"/>
</dbReference>
<feature type="domain" description="Cell envelope-related transcriptional attenuator" evidence="4">
    <location>
        <begin position="110"/>
        <end position="256"/>
    </location>
</feature>
<evidence type="ECO:0000256" key="3">
    <source>
        <dbReference type="SAM" id="Phobius"/>
    </source>
</evidence>
<feature type="compositionally biased region" description="Basic and acidic residues" evidence="2">
    <location>
        <begin position="1"/>
        <end position="21"/>
    </location>
</feature>
<feature type="transmembrane region" description="Helical" evidence="3">
    <location>
        <begin position="39"/>
        <end position="59"/>
    </location>
</feature>
<proteinExistence type="inferred from homology"/>
<evidence type="ECO:0000256" key="1">
    <source>
        <dbReference type="ARBA" id="ARBA00006068"/>
    </source>
</evidence>
<comment type="caution">
    <text evidence="5">The sequence shown here is derived from an EMBL/GenBank/DDBJ whole genome shotgun (WGS) entry which is preliminary data.</text>
</comment>
<reference evidence="5" key="1">
    <citation type="journal article" date="2021" name="PeerJ">
        <title>Extensive microbial diversity within the chicken gut microbiome revealed by metagenomics and culture.</title>
        <authorList>
            <person name="Gilroy R."/>
            <person name="Ravi A."/>
            <person name="Getino M."/>
            <person name="Pursley I."/>
            <person name="Horton D.L."/>
            <person name="Alikhan N.F."/>
            <person name="Baker D."/>
            <person name="Gharbi K."/>
            <person name="Hall N."/>
            <person name="Watson M."/>
            <person name="Adriaenssens E.M."/>
            <person name="Foster-Nyarko E."/>
            <person name="Jarju S."/>
            <person name="Secka A."/>
            <person name="Antonio M."/>
            <person name="Oren A."/>
            <person name="Chaudhuri R.R."/>
            <person name="La Ragione R."/>
            <person name="Hildebrand F."/>
            <person name="Pallen M.J."/>
        </authorList>
    </citation>
    <scope>NUCLEOTIDE SEQUENCE</scope>
    <source>
        <strain evidence="5">ChiSxjej3B15-572</strain>
    </source>
</reference>
<name>A0A9D1VJ74_9LACO</name>
<dbReference type="NCBIfam" id="TIGR00350">
    <property type="entry name" value="lytR_cpsA_psr"/>
    <property type="match status" value="1"/>
</dbReference>
<gene>
    <name evidence="5" type="ORF">H9856_06535</name>
</gene>
<dbReference type="AlphaFoldDB" id="A0A9D1VJ74"/>
<evidence type="ECO:0000256" key="2">
    <source>
        <dbReference type="SAM" id="MobiDB-lite"/>
    </source>
</evidence>
<evidence type="ECO:0000313" key="6">
    <source>
        <dbReference type="Proteomes" id="UP000824231"/>
    </source>
</evidence>
<keyword evidence="3" id="KW-0472">Membrane</keyword>
<accession>A0A9D1VJ74</accession>
<sequence length="335" mass="38273">MSENNDVKDESASQQLRDVKPVHHHHHHHHHRQRKIRRIFWWTLGILLFFTVFFAFVAWHNLSVTTNNMYNSAGVMKQRDANKVLAQKRPVSILLLGTDTGALGRNYKGRTDTMMILILNPQKKKATIVSIPRDMRVNLPGYPDESPAKINSAYTYGGIKESVKVVHQYFKIPIDYYVMVNMGGLEKAIDQVGGVDVTSPLTFTYDGASFTKGKTYHLNGSKALKFSRMRHEDPDGDYGRQQRQQLIVMALLKKSASYKTVLNRKFLNSIADSSQTDLTFKNMITLARHYRVTAQNVVRDHAQGKGEEYDDEAYEVVSDTERNRVATLLQNSLKN</sequence>
<comment type="similarity">
    <text evidence="1">Belongs to the LytR/CpsA/Psr (LCP) family.</text>
</comment>
<dbReference type="InterPro" id="IPR004474">
    <property type="entry name" value="LytR_CpsA_psr"/>
</dbReference>
<dbReference type="Proteomes" id="UP000824231">
    <property type="component" value="Unassembled WGS sequence"/>
</dbReference>
<dbReference type="Gene3D" id="3.40.630.190">
    <property type="entry name" value="LCP protein"/>
    <property type="match status" value="1"/>
</dbReference>
<feature type="region of interest" description="Disordered" evidence="2">
    <location>
        <begin position="1"/>
        <end position="30"/>
    </location>
</feature>
<keyword evidence="3" id="KW-1133">Transmembrane helix</keyword>
<reference evidence="5" key="2">
    <citation type="submission" date="2021-04" db="EMBL/GenBank/DDBJ databases">
        <authorList>
            <person name="Gilroy R."/>
        </authorList>
    </citation>
    <scope>NUCLEOTIDE SEQUENCE</scope>
    <source>
        <strain evidence="5">ChiSxjej3B15-572</strain>
    </source>
</reference>